<sequence length="377" mass="40166">MSDPRLHDPATSSSVPRDRRPCVLLVFGGRSSEHEVSCMTAREVLAVVDRDRYDVVAVGITRDGRWHLQEHGPVSAPGALPVVDESGTPVSLAASRLLSESSDGSVQVVAEVDVAFPLLHGPWGEDGTIQGLFEMAGLRYVGSGVLASAVAMDKAVAKVVFATAGLPQLPYTVVHASEWADDPAAVRESVASLHYPVFVKPARAGSSMGGTLVEDDHALAKAIALAQEYDPKVIVESAVEAREIECGVLQEPDGSTRVSPPGEVAVDHGAGHEFYDFAAKYVDGTSKNLIPAPLDDSDVQRVHGKAIRAFDALGCEGLARVDFFMVDDTLYLNEVNTMPGFTPYSMFPQVWQAAGVGYAELVERLLAHALARPTGLR</sequence>
<keyword evidence="11 12" id="KW-0961">Cell wall biogenesis/degradation</keyword>
<dbReference type="OrthoDB" id="9813261at2"/>
<dbReference type="PANTHER" id="PTHR23132">
    <property type="entry name" value="D-ALANINE--D-ALANINE LIGASE"/>
    <property type="match status" value="1"/>
</dbReference>
<proteinExistence type="inferred from homology"/>
<evidence type="ECO:0000256" key="16">
    <source>
        <dbReference type="PROSITE-ProRule" id="PRU00409"/>
    </source>
</evidence>
<feature type="binding site" evidence="14">
    <location>
        <begin position="333"/>
        <end position="334"/>
    </location>
    <ligand>
        <name>ATP</name>
        <dbReference type="ChEBI" id="CHEBI:30616"/>
    </ligand>
</feature>
<dbReference type="GO" id="GO:0046872">
    <property type="term" value="F:metal ion binding"/>
    <property type="evidence" value="ECO:0007669"/>
    <property type="project" value="UniProtKB-KW"/>
</dbReference>
<feature type="active site" evidence="13">
    <location>
        <position position="206"/>
    </location>
</feature>
<keyword evidence="9 12" id="KW-0573">Peptidoglycan synthesis</keyword>
<dbReference type="Proteomes" id="UP000306740">
    <property type="component" value="Unassembled WGS sequence"/>
</dbReference>
<feature type="binding site" evidence="14">
    <location>
        <begin position="198"/>
        <end position="200"/>
    </location>
    <ligand>
        <name>ATP</name>
        <dbReference type="ChEBI" id="CHEBI:30616"/>
    </ligand>
</feature>
<dbReference type="RefSeq" id="WP_139087908.1">
    <property type="nucleotide sequence ID" value="NZ_VDFR01000042.1"/>
</dbReference>
<feature type="domain" description="ATP-grasp" evidence="17">
    <location>
        <begin position="158"/>
        <end position="367"/>
    </location>
</feature>
<dbReference type="Pfam" id="PF07478">
    <property type="entry name" value="Dala_Dala_lig_C"/>
    <property type="match status" value="1"/>
</dbReference>
<dbReference type="EMBL" id="VDFR01000042">
    <property type="protein sequence ID" value="TNC47770.1"/>
    <property type="molecule type" value="Genomic_DNA"/>
</dbReference>
<feature type="binding site" evidence="14">
    <location>
        <begin position="206"/>
        <end position="207"/>
    </location>
    <ligand>
        <name>ATP</name>
        <dbReference type="ChEBI" id="CHEBI:30616"/>
    </ligand>
</feature>
<feature type="binding site" evidence="15">
    <location>
        <position position="322"/>
    </location>
    <ligand>
        <name>Mg(2+)</name>
        <dbReference type="ChEBI" id="CHEBI:18420"/>
        <label>1</label>
    </ligand>
</feature>
<dbReference type="GO" id="GO:0009252">
    <property type="term" value="P:peptidoglycan biosynthetic process"/>
    <property type="evidence" value="ECO:0007669"/>
    <property type="project" value="UniProtKB-UniRule"/>
</dbReference>
<dbReference type="PROSITE" id="PS00844">
    <property type="entry name" value="DALA_DALA_LIGASE_2"/>
    <property type="match status" value="1"/>
</dbReference>
<dbReference type="Gene3D" id="3.30.470.20">
    <property type="entry name" value="ATP-grasp fold, B domain"/>
    <property type="match status" value="1"/>
</dbReference>
<evidence type="ECO:0000256" key="8">
    <source>
        <dbReference type="ARBA" id="ARBA00022960"/>
    </source>
</evidence>
<evidence type="ECO:0000256" key="5">
    <source>
        <dbReference type="ARBA" id="ARBA00022741"/>
    </source>
</evidence>
<evidence type="ECO:0000256" key="4">
    <source>
        <dbReference type="ARBA" id="ARBA00022723"/>
    </source>
</evidence>
<organism evidence="19 20">
    <name type="scientific">Mumia zhuanghuii</name>
    <dbReference type="NCBI Taxonomy" id="2585211"/>
    <lineage>
        <taxon>Bacteria</taxon>
        <taxon>Bacillati</taxon>
        <taxon>Actinomycetota</taxon>
        <taxon>Actinomycetes</taxon>
        <taxon>Propionibacteriales</taxon>
        <taxon>Nocardioidaceae</taxon>
        <taxon>Mumia</taxon>
    </lineage>
</organism>
<feature type="binding site" evidence="15">
    <location>
        <position position="334"/>
    </location>
    <ligand>
        <name>Mg(2+)</name>
        <dbReference type="ChEBI" id="CHEBI:18420"/>
        <label>1</label>
    </ligand>
</feature>
<dbReference type="InterPro" id="IPR011127">
    <property type="entry name" value="Dala_Dala_lig_N"/>
</dbReference>
<evidence type="ECO:0000256" key="1">
    <source>
        <dbReference type="ARBA" id="ARBA00001936"/>
    </source>
</evidence>
<dbReference type="NCBIfam" id="TIGR01205">
    <property type="entry name" value="D_ala_D_alaTIGR"/>
    <property type="match status" value="1"/>
</dbReference>
<evidence type="ECO:0000256" key="15">
    <source>
        <dbReference type="PIRSR" id="PIRSR039102-3"/>
    </source>
</evidence>
<dbReference type="EMBL" id="VDFR01000184">
    <property type="protein sequence ID" value="TNC32922.1"/>
    <property type="molecule type" value="Genomic_DNA"/>
</dbReference>
<dbReference type="SUPFAM" id="SSF56059">
    <property type="entry name" value="Glutathione synthetase ATP-binding domain-like"/>
    <property type="match status" value="1"/>
</dbReference>
<comment type="caution">
    <text evidence="19">The sequence shown here is derived from an EMBL/GenBank/DDBJ whole genome shotgun (WGS) entry which is preliminary data.</text>
</comment>
<keyword evidence="10 15" id="KW-0464">Manganese</keyword>
<comment type="function">
    <text evidence="12">Cell wall formation.</text>
</comment>
<evidence type="ECO:0000313" key="19">
    <source>
        <dbReference type="EMBL" id="TNC47770.1"/>
    </source>
</evidence>
<dbReference type="Pfam" id="PF01820">
    <property type="entry name" value="Dala_Dala_lig_N"/>
    <property type="match status" value="1"/>
</dbReference>
<dbReference type="GO" id="GO:0071555">
    <property type="term" value="P:cell wall organization"/>
    <property type="evidence" value="ECO:0007669"/>
    <property type="project" value="UniProtKB-KW"/>
</dbReference>
<dbReference type="SUPFAM" id="SSF52440">
    <property type="entry name" value="PreATP-grasp domain"/>
    <property type="match status" value="1"/>
</dbReference>
<dbReference type="GO" id="GO:0008716">
    <property type="term" value="F:D-alanine-D-alanine ligase activity"/>
    <property type="evidence" value="ECO:0007669"/>
    <property type="project" value="UniProtKB-UniRule"/>
</dbReference>
<dbReference type="Gene3D" id="3.40.50.20">
    <property type="match status" value="1"/>
</dbReference>
<accession>A0A5C4MUI6</accession>
<reference evidence="19 20" key="1">
    <citation type="submission" date="2019-05" db="EMBL/GenBank/DDBJ databases">
        <title>Mumia sp. nov., isolated from the intestinal contents of plateau pika (Ochotona curzoniae) in the Qinghai-Tibet plateau of China.</title>
        <authorList>
            <person name="Tian Z."/>
        </authorList>
    </citation>
    <scope>NUCLEOTIDE SEQUENCE [LARGE SCALE GENOMIC DNA]</scope>
    <source>
        <strain evidence="20">527</strain>
        <strain evidence="19">Z527</strain>
    </source>
</reference>
<evidence type="ECO:0000256" key="14">
    <source>
        <dbReference type="PIRSR" id="PIRSR039102-2"/>
    </source>
</evidence>
<feature type="active site" evidence="13">
    <location>
        <position position="33"/>
    </location>
</feature>
<comment type="cofactor">
    <cofactor evidence="15">
        <name>Mg(2+)</name>
        <dbReference type="ChEBI" id="CHEBI:18420"/>
    </cofactor>
    <cofactor evidence="15">
        <name>Mn(2+)</name>
        <dbReference type="ChEBI" id="CHEBI:29035"/>
    </cofactor>
    <text evidence="15">Binds 2 magnesium or manganese ions per subunit.</text>
</comment>
<comment type="catalytic activity">
    <reaction evidence="12">
        <text>2 D-alanine + ATP = D-alanyl-D-alanine + ADP + phosphate + H(+)</text>
        <dbReference type="Rhea" id="RHEA:11224"/>
        <dbReference type="ChEBI" id="CHEBI:15378"/>
        <dbReference type="ChEBI" id="CHEBI:30616"/>
        <dbReference type="ChEBI" id="CHEBI:43474"/>
        <dbReference type="ChEBI" id="CHEBI:57416"/>
        <dbReference type="ChEBI" id="CHEBI:57822"/>
        <dbReference type="ChEBI" id="CHEBI:456216"/>
        <dbReference type="EC" id="6.3.2.4"/>
    </reaction>
</comment>
<evidence type="ECO:0000259" key="17">
    <source>
        <dbReference type="PROSITE" id="PS50975"/>
    </source>
</evidence>
<dbReference type="PIRSF" id="PIRSF039102">
    <property type="entry name" value="Ddl/VanB"/>
    <property type="match status" value="1"/>
</dbReference>
<evidence type="ECO:0000313" key="18">
    <source>
        <dbReference type="EMBL" id="TNC32922.1"/>
    </source>
</evidence>
<evidence type="ECO:0000313" key="20">
    <source>
        <dbReference type="Proteomes" id="UP000306740"/>
    </source>
</evidence>
<keyword evidence="7 15" id="KW-0460">Magnesium</keyword>
<dbReference type="HAMAP" id="MF_00047">
    <property type="entry name" value="Dala_Dala_lig"/>
    <property type="match status" value="1"/>
</dbReference>
<evidence type="ECO:0000256" key="6">
    <source>
        <dbReference type="ARBA" id="ARBA00022840"/>
    </source>
</evidence>
<dbReference type="GO" id="GO:0005829">
    <property type="term" value="C:cytosol"/>
    <property type="evidence" value="ECO:0007669"/>
    <property type="project" value="TreeGrafter"/>
</dbReference>
<feature type="binding site" evidence="15">
    <location>
        <position position="334"/>
    </location>
    <ligand>
        <name>Mg(2+)</name>
        <dbReference type="ChEBI" id="CHEBI:18420"/>
        <label>2</label>
    </ligand>
</feature>
<dbReference type="PROSITE" id="PS50975">
    <property type="entry name" value="ATP_GRASP"/>
    <property type="match status" value="1"/>
</dbReference>
<dbReference type="UniPathway" id="UPA00219"/>
<comment type="cofactor">
    <cofactor evidence="1">
        <name>Mn(2+)</name>
        <dbReference type="ChEBI" id="CHEBI:29035"/>
    </cofactor>
</comment>
<gene>
    <name evidence="12" type="primary">ddl</name>
    <name evidence="19" type="ORF">FHE65_08910</name>
    <name evidence="18" type="ORF">FHE65_29945</name>
</gene>
<dbReference type="PANTHER" id="PTHR23132:SF25">
    <property type="entry name" value="D-ALANINE--D-ALANINE LIGASE A"/>
    <property type="match status" value="1"/>
</dbReference>
<evidence type="ECO:0000256" key="10">
    <source>
        <dbReference type="ARBA" id="ARBA00023211"/>
    </source>
</evidence>
<dbReference type="GO" id="GO:0008360">
    <property type="term" value="P:regulation of cell shape"/>
    <property type="evidence" value="ECO:0007669"/>
    <property type="project" value="UniProtKB-KW"/>
</dbReference>
<dbReference type="PROSITE" id="PS00843">
    <property type="entry name" value="DALA_DALA_LIGASE_1"/>
    <property type="match status" value="1"/>
</dbReference>
<dbReference type="AlphaFoldDB" id="A0A5C4MUI6"/>
<feature type="binding site" evidence="14">
    <location>
        <begin position="236"/>
        <end position="243"/>
    </location>
    <ligand>
        <name>ATP</name>
        <dbReference type="ChEBI" id="CHEBI:30616"/>
    </ligand>
</feature>
<feature type="binding site" evidence="15">
    <location>
        <position position="336"/>
    </location>
    <ligand>
        <name>Mg(2+)</name>
        <dbReference type="ChEBI" id="CHEBI:18420"/>
        <label>2</label>
    </ligand>
</feature>
<evidence type="ECO:0000256" key="13">
    <source>
        <dbReference type="PIRSR" id="PIRSR039102-1"/>
    </source>
</evidence>
<feature type="binding site" evidence="14">
    <location>
        <position position="154"/>
    </location>
    <ligand>
        <name>ATP</name>
        <dbReference type="ChEBI" id="CHEBI:30616"/>
    </ligand>
</feature>
<dbReference type="InterPro" id="IPR005905">
    <property type="entry name" value="D_ala_D_ala"/>
</dbReference>
<name>A0A5C4MUI6_9ACTN</name>
<dbReference type="NCBIfam" id="NF002528">
    <property type="entry name" value="PRK01966.1-4"/>
    <property type="match status" value="1"/>
</dbReference>
<dbReference type="GO" id="GO:0005524">
    <property type="term" value="F:ATP binding"/>
    <property type="evidence" value="ECO:0007669"/>
    <property type="project" value="UniProtKB-UniRule"/>
</dbReference>
<dbReference type="InterPro" id="IPR011095">
    <property type="entry name" value="Dala_Dala_lig_C"/>
</dbReference>
<comment type="similarity">
    <text evidence="2 12">Belongs to the D-alanine--D-alanine ligase family.</text>
</comment>
<evidence type="ECO:0000256" key="12">
    <source>
        <dbReference type="HAMAP-Rule" id="MF_00047"/>
    </source>
</evidence>
<keyword evidence="8 12" id="KW-0133">Cell shape</keyword>
<dbReference type="Gene3D" id="3.30.1490.20">
    <property type="entry name" value="ATP-grasp fold, A domain"/>
    <property type="match status" value="1"/>
</dbReference>
<comment type="subcellular location">
    <subcellularLocation>
        <location evidence="12">Cytoplasm</location>
    </subcellularLocation>
</comment>
<dbReference type="InterPro" id="IPR000291">
    <property type="entry name" value="D-Ala_lig_Van_CS"/>
</dbReference>
<dbReference type="InterPro" id="IPR011761">
    <property type="entry name" value="ATP-grasp"/>
</dbReference>
<evidence type="ECO:0000256" key="2">
    <source>
        <dbReference type="ARBA" id="ARBA00010871"/>
    </source>
</evidence>
<keyword evidence="5 14" id="KW-0547">Nucleotide-binding</keyword>
<comment type="pathway">
    <text evidence="12">Cell wall biogenesis; peptidoglycan biosynthesis.</text>
</comment>
<keyword evidence="3 12" id="KW-0436">Ligase</keyword>
<evidence type="ECO:0000256" key="9">
    <source>
        <dbReference type="ARBA" id="ARBA00022984"/>
    </source>
</evidence>
<evidence type="ECO:0000256" key="11">
    <source>
        <dbReference type="ARBA" id="ARBA00023316"/>
    </source>
</evidence>
<keyword evidence="6 16" id="KW-0067">ATP-binding</keyword>
<evidence type="ECO:0000256" key="3">
    <source>
        <dbReference type="ARBA" id="ARBA00022598"/>
    </source>
</evidence>
<dbReference type="InterPro" id="IPR013815">
    <property type="entry name" value="ATP_grasp_subdomain_1"/>
</dbReference>
<keyword evidence="4 15" id="KW-0479">Metal-binding</keyword>
<dbReference type="InterPro" id="IPR016185">
    <property type="entry name" value="PreATP-grasp_dom_sf"/>
</dbReference>
<keyword evidence="12" id="KW-0963">Cytoplasm</keyword>
<protein>
    <recommendedName>
        <fullName evidence="12">D-alanine--D-alanine ligase</fullName>
        <ecNumber evidence="12">6.3.2.4</ecNumber>
    </recommendedName>
    <alternativeName>
        <fullName evidence="12">D-Ala-D-Ala ligase</fullName>
    </alternativeName>
    <alternativeName>
        <fullName evidence="12">D-alanylalanine synthetase</fullName>
    </alternativeName>
</protein>
<feature type="active site" evidence="13">
    <location>
        <position position="345"/>
    </location>
</feature>
<dbReference type="EC" id="6.3.2.4" evidence="12"/>
<evidence type="ECO:0000256" key="7">
    <source>
        <dbReference type="ARBA" id="ARBA00022842"/>
    </source>
</evidence>
<dbReference type="FunFam" id="3.30.470.20:FF:000008">
    <property type="entry name" value="D-alanine--D-alanine ligase"/>
    <property type="match status" value="1"/>
</dbReference>